<comment type="caution">
    <text evidence="10">The sequence shown here is derived from an EMBL/GenBank/DDBJ whole genome shotgun (WGS) entry which is preliminary data.</text>
</comment>
<feature type="transmembrane region" description="Helical" evidence="9">
    <location>
        <begin position="37"/>
        <end position="62"/>
    </location>
</feature>
<feature type="transmembrane region" description="Helical" evidence="9">
    <location>
        <begin position="129"/>
        <end position="151"/>
    </location>
</feature>
<keyword evidence="2 9" id="KW-0716">Sensory transduction</keyword>
<proteinExistence type="inferred from homology"/>
<keyword evidence="5 9" id="KW-1133">Transmembrane helix</keyword>
<evidence type="ECO:0000256" key="7">
    <source>
        <dbReference type="ARBA" id="ARBA00023170"/>
    </source>
</evidence>
<evidence type="ECO:0000313" key="11">
    <source>
        <dbReference type="Proteomes" id="UP001642520"/>
    </source>
</evidence>
<sequence>MDVERVDLKYVIGWNYYTMKFMGMWPEERKWNRPFSYLILVPCLMMLCFVCAPQSSNLFVIWGDFNLVIENLSLGNITITISLLKTIAFWINGRSLKSLLNCMAYDWETVTKKTDREVMENIGRFTRKTVIRSTLMCHAVVIIYVSTRYFVAKYTEKGLLFRSYFPYNTDVSPNYELTVFAQVVATFYAAGTYTAVDTFVAMLILHVCGQLSNLRDELKTLQTYDKEAFAVKLGQIVRKHDYLNRFMLGCTAQLCFQCFQAIMSLGVETKEYLILHIFFMLFYVIYVMLQLYLYCYVGERLLIESIEMANAAYDAEWYKLSPKNARLLIIIICRSRLPLQITAGRFCSFTMMLYFQILKTSMGYVSVLYATKNK</sequence>
<protein>
    <recommendedName>
        <fullName evidence="9">Odorant receptor</fullName>
    </recommendedName>
</protein>
<gene>
    <name evidence="10" type="ORF">XYLVIOL_LOCUS3940</name>
</gene>
<evidence type="ECO:0000256" key="8">
    <source>
        <dbReference type="ARBA" id="ARBA00023224"/>
    </source>
</evidence>
<evidence type="ECO:0000256" key="6">
    <source>
        <dbReference type="ARBA" id="ARBA00023136"/>
    </source>
</evidence>
<feature type="transmembrane region" description="Helical" evidence="9">
    <location>
        <begin position="273"/>
        <end position="295"/>
    </location>
</feature>
<keyword evidence="3 9" id="KW-0812">Transmembrane</keyword>
<feature type="transmembrane region" description="Helical" evidence="9">
    <location>
        <begin position="74"/>
        <end position="91"/>
    </location>
</feature>
<comment type="subcellular location">
    <subcellularLocation>
        <location evidence="9">Cell membrane</location>
        <topology evidence="9">Multi-pass membrane protein</topology>
    </subcellularLocation>
    <subcellularLocation>
        <location evidence="1">Membrane</location>
        <topology evidence="1">Multi-pass membrane protein</topology>
    </subcellularLocation>
</comment>
<evidence type="ECO:0000313" key="10">
    <source>
        <dbReference type="EMBL" id="CAL7939524.1"/>
    </source>
</evidence>
<keyword evidence="8 9" id="KW-0807">Transducer</keyword>
<evidence type="ECO:0000256" key="3">
    <source>
        <dbReference type="ARBA" id="ARBA00022692"/>
    </source>
</evidence>
<comment type="similarity">
    <text evidence="9">Belongs to the insect chemoreceptor superfamily. Heteromeric odorant receptor channel (TC 1.A.69) family.</text>
</comment>
<dbReference type="PANTHER" id="PTHR21137">
    <property type="entry name" value="ODORANT RECEPTOR"/>
    <property type="match status" value="1"/>
</dbReference>
<name>A0ABP1NHY8_XYLVO</name>
<keyword evidence="6 9" id="KW-0472">Membrane</keyword>
<dbReference type="InterPro" id="IPR004117">
    <property type="entry name" value="7tm6_olfct_rcpt"/>
</dbReference>
<evidence type="ECO:0000256" key="2">
    <source>
        <dbReference type="ARBA" id="ARBA00022606"/>
    </source>
</evidence>
<evidence type="ECO:0000256" key="5">
    <source>
        <dbReference type="ARBA" id="ARBA00022989"/>
    </source>
</evidence>
<reference evidence="10 11" key="1">
    <citation type="submission" date="2024-08" db="EMBL/GenBank/DDBJ databases">
        <authorList>
            <person name="Will J Nash"/>
            <person name="Angela Man"/>
            <person name="Seanna McTaggart"/>
            <person name="Kendall Baker"/>
            <person name="Tom Barker"/>
            <person name="Leah Catchpole"/>
            <person name="Alex Durrant"/>
            <person name="Karim Gharbi"/>
            <person name="Naomi Irish"/>
            <person name="Gemy Kaithakottil"/>
            <person name="Debby Ku"/>
            <person name="Aaliyah Providence"/>
            <person name="Felix Shaw"/>
            <person name="David Swarbreck"/>
            <person name="Chris Watkins"/>
            <person name="Ann M. McCartney"/>
            <person name="Giulio Formenti"/>
            <person name="Alice Mouton"/>
            <person name="Noel Vella"/>
            <person name="Bjorn M von Reumont"/>
            <person name="Adriana Vella"/>
            <person name="Wilfried Haerty"/>
        </authorList>
    </citation>
    <scope>NUCLEOTIDE SEQUENCE [LARGE SCALE GENOMIC DNA]</scope>
</reference>
<dbReference type="PANTHER" id="PTHR21137:SF42">
    <property type="entry name" value="ODORANT RECEPTOR 83A"/>
    <property type="match status" value="1"/>
</dbReference>
<keyword evidence="4 9" id="KW-0552">Olfaction</keyword>
<keyword evidence="11" id="KW-1185">Reference proteome</keyword>
<dbReference type="Pfam" id="PF02949">
    <property type="entry name" value="7tm_6"/>
    <property type="match status" value="1"/>
</dbReference>
<evidence type="ECO:0000256" key="1">
    <source>
        <dbReference type="ARBA" id="ARBA00004141"/>
    </source>
</evidence>
<organism evidence="10 11">
    <name type="scientific">Xylocopa violacea</name>
    <name type="common">Violet carpenter bee</name>
    <name type="synonym">Apis violacea</name>
    <dbReference type="NCBI Taxonomy" id="135666"/>
    <lineage>
        <taxon>Eukaryota</taxon>
        <taxon>Metazoa</taxon>
        <taxon>Ecdysozoa</taxon>
        <taxon>Arthropoda</taxon>
        <taxon>Hexapoda</taxon>
        <taxon>Insecta</taxon>
        <taxon>Pterygota</taxon>
        <taxon>Neoptera</taxon>
        <taxon>Endopterygota</taxon>
        <taxon>Hymenoptera</taxon>
        <taxon>Apocrita</taxon>
        <taxon>Aculeata</taxon>
        <taxon>Apoidea</taxon>
        <taxon>Anthophila</taxon>
        <taxon>Apidae</taxon>
        <taxon>Xylocopa</taxon>
        <taxon>Xylocopa</taxon>
    </lineage>
</organism>
<evidence type="ECO:0000256" key="9">
    <source>
        <dbReference type="RuleBase" id="RU351113"/>
    </source>
</evidence>
<accession>A0ABP1NHY8</accession>
<feature type="transmembrane region" description="Helical" evidence="9">
    <location>
        <begin position="179"/>
        <end position="205"/>
    </location>
</feature>
<evidence type="ECO:0000256" key="4">
    <source>
        <dbReference type="ARBA" id="ARBA00022725"/>
    </source>
</evidence>
<keyword evidence="7 9" id="KW-0675">Receptor</keyword>
<dbReference type="Proteomes" id="UP001642520">
    <property type="component" value="Unassembled WGS sequence"/>
</dbReference>
<comment type="caution">
    <text evidence="9">Lacks conserved residue(s) required for the propagation of feature annotation.</text>
</comment>
<dbReference type="EMBL" id="CAXAJV020001290">
    <property type="protein sequence ID" value="CAL7939524.1"/>
    <property type="molecule type" value="Genomic_DNA"/>
</dbReference>